<evidence type="ECO:0000313" key="1">
    <source>
        <dbReference type="EMBL" id="SDO50459.1"/>
    </source>
</evidence>
<dbReference type="OrthoDB" id="9932305at2"/>
<name>A0A1H0K3I3_9GAMM</name>
<reference evidence="2" key="1">
    <citation type="submission" date="2016-10" db="EMBL/GenBank/DDBJ databases">
        <authorList>
            <person name="Varghese N."/>
            <person name="Submissions S."/>
        </authorList>
    </citation>
    <scope>NUCLEOTIDE SEQUENCE [LARGE SCALE GENOMIC DNA]</scope>
    <source>
        <strain evidence="2">CGMCC 1.6444</strain>
    </source>
</reference>
<dbReference type="STRING" id="419597.SAMN04487957_10758"/>
<dbReference type="EMBL" id="FNIV01000007">
    <property type="protein sequence ID" value="SDO50459.1"/>
    <property type="molecule type" value="Genomic_DNA"/>
</dbReference>
<proteinExistence type="predicted"/>
<organism evidence="1 2">
    <name type="scientific">Halomonas shengliensis</name>
    <dbReference type="NCBI Taxonomy" id="419597"/>
    <lineage>
        <taxon>Bacteria</taxon>
        <taxon>Pseudomonadati</taxon>
        <taxon>Pseudomonadota</taxon>
        <taxon>Gammaproteobacteria</taxon>
        <taxon>Oceanospirillales</taxon>
        <taxon>Halomonadaceae</taxon>
        <taxon>Halomonas</taxon>
    </lineage>
</organism>
<protein>
    <submittedName>
        <fullName evidence="1">Uncharacterized protein</fullName>
    </submittedName>
</protein>
<keyword evidence="2" id="KW-1185">Reference proteome</keyword>
<dbReference type="AlphaFoldDB" id="A0A1H0K3I3"/>
<sequence length="223" mass="23945">MADTSKGLWVTLVSGFLAIAGVGAKGVADLYLERARLDSQLILDALGSPSVESRRESLRLLVDARLIANEETREGLKQYFEGDTPREPPQVTSFIQSGERVSLTPSSAENASRTDIDLFVCGSARTSLEAQALVEKVHRTLEGSGHYGRIVLKVWDGALYEELPESELKGAATLIYDAGHGEAAEVEGLQERLAPVAELPVHALPNAGPSTPWLLSVVLCPGR</sequence>
<accession>A0A1H0K3I3</accession>
<gene>
    <name evidence="1" type="ORF">SAMN04487957_10758</name>
</gene>
<dbReference type="RefSeq" id="WP_089679498.1">
    <property type="nucleotide sequence ID" value="NZ_FNIV01000007.1"/>
</dbReference>
<dbReference type="Proteomes" id="UP000199075">
    <property type="component" value="Unassembled WGS sequence"/>
</dbReference>
<evidence type="ECO:0000313" key="2">
    <source>
        <dbReference type="Proteomes" id="UP000199075"/>
    </source>
</evidence>